<accession>A0A0U1VYN7</accession>
<organism evidence="1 2">
    <name type="scientific">Pseudomonas phage LKA5</name>
    <dbReference type="NCBI Taxonomy" id="1327940"/>
    <lineage>
        <taxon>Viruses</taxon>
        <taxon>Duplodnaviria</taxon>
        <taxon>Heunggongvirae</taxon>
        <taxon>Uroviricota</taxon>
        <taxon>Caudoviricetes</taxon>
        <taxon>Hollowayvirus</taxon>
        <taxon>Hollowayvirus LKA5</taxon>
    </lineage>
</organism>
<protein>
    <submittedName>
        <fullName evidence="1">Structural protein</fullName>
    </submittedName>
</protein>
<evidence type="ECO:0000313" key="2">
    <source>
        <dbReference type="Proteomes" id="UP000225231"/>
    </source>
</evidence>
<sequence>MADTIDLDGEKFVSPSFVTSATSLDDIYTAWVADFQGSTTAYNPSWPSTDDSATLLPIPPLWTGGADRLVVSTECGVEIVPYQFTSASTHYSQAIAGVSRYYSINCGLRLAIIFHPTGVDSGITSFSGNYNADLALFRGTHNRSSENVQFVARVVPGRQIDVAIKNTAQTAGLPIKLVVLNGTTVVSSTDLTTIVQGGVTLVTCSIYGGTVSGTVVDQAGQPATRIVHVHERETGSVIGRGRSDSSGLFEIPVIAKVGTTMYVVGLDDENSPLINAVIADRIVLE</sequence>
<name>A0A0U1VYN7_9CAUD</name>
<dbReference type="Proteomes" id="UP000225231">
    <property type="component" value="Segment"/>
</dbReference>
<dbReference type="EMBL" id="KC900378">
    <property type="protein sequence ID" value="AGR46402.1"/>
    <property type="molecule type" value="Genomic_DNA"/>
</dbReference>
<keyword evidence="2" id="KW-1185">Reference proteome</keyword>
<evidence type="ECO:0000313" key="1">
    <source>
        <dbReference type="EMBL" id="AGR46402.1"/>
    </source>
</evidence>
<gene>
    <name evidence="1" type="ORF">LKA5_050</name>
</gene>
<reference evidence="1 2" key="1">
    <citation type="submission" date="2013-04" db="EMBL/GenBank/DDBJ databases">
        <title>Complete genome sequence of F116-like bacteriophages.</title>
        <authorList>
            <person name="Lammens E.A."/>
            <person name="Lavigne R."/>
        </authorList>
    </citation>
    <scope>NUCLEOTIDE SEQUENCE [LARGE SCALE GENOMIC DNA]</scope>
    <source>
        <strain evidence="1">LKA5</strain>
    </source>
</reference>
<proteinExistence type="predicted"/>